<dbReference type="InterPro" id="IPR041679">
    <property type="entry name" value="DNA2/NAM7-like_C"/>
</dbReference>
<dbReference type="GO" id="GO:0016787">
    <property type="term" value="F:hydrolase activity"/>
    <property type="evidence" value="ECO:0007669"/>
    <property type="project" value="UniProtKB-KW"/>
</dbReference>
<dbReference type="RefSeq" id="XP_065330720.1">
    <property type="nucleotide sequence ID" value="XM_065474648.1"/>
</dbReference>
<dbReference type="AlphaFoldDB" id="A0AAX4JEY9"/>
<dbReference type="GO" id="GO:0003723">
    <property type="term" value="F:RNA binding"/>
    <property type="evidence" value="ECO:0007669"/>
    <property type="project" value="InterPro"/>
</dbReference>
<feature type="region of interest" description="CC/SHH/C" evidence="7">
    <location>
        <begin position="15"/>
        <end position="43"/>
    </location>
</feature>
<dbReference type="GeneID" id="90542407"/>
<feature type="domain" description="Upf1" evidence="8">
    <location>
        <begin position="1"/>
        <end position="132"/>
    </location>
</feature>
<keyword evidence="7" id="KW-0479">Metal-binding</keyword>
<dbReference type="GO" id="GO:0005694">
    <property type="term" value="C:chromosome"/>
    <property type="evidence" value="ECO:0007669"/>
    <property type="project" value="UniProtKB-ARBA"/>
</dbReference>
<evidence type="ECO:0000256" key="7">
    <source>
        <dbReference type="PROSITE-ProRule" id="PRU01341"/>
    </source>
</evidence>
<keyword evidence="4" id="KW-0347">Helicase</keyword>
<sequence>MKCTYCELPSNLVECSTCNKFFCNSRSSSSISHIIFHLVKTKHKSIIINNEDILCTKCNEDNIFKLVKYDNIIYCKECSTTHTTIEERCLTILPSNTTNIQLSKSQMIEIEEKSSYLLPSVKSRLDPLEYVNIFTTLIDAECQKEREIKEQMRQENVVIRWETMKYGYFYFYRSNTDLKINIGDEIKLTHKSGLCLTGYINNDNFSEELRFEVDQSGDYPRSGYIIEYIWRGVCYERMKWALNKLYNQYLRQQNYKVFKDENVFKDDNDKVCKNENDKVCKNDNVVVNDNINNTSNTNTTNTSNTNTYNQLSSNSNSEDINLFEYLVRGGKENIKLNLEIDNPPNLPILNKYQELAVKAALSRKVTLIQGPPGTGKTLVSAAIVYNYIKKNKGPVLVVAPSNTAVDQLTLKIHKTGLKIIRVMSRRREYTQSDVNFLSLHENVREYLSNLDDILLDKYSVDKSNLDKSNTTKTNLVDKSNTTNLVDNAKRKLLMKADVISCTCVTAGQKMFNKMKFTCVLVDEAVQSTEPLNLIPLVYGCKKLILVGDHKQLGPTILSKKVAQAGFKQSMFERLISIGVSPYILNLQYRMHPDLCEWPSETFYNGELLSGNRLTYKYNINIPHNFFYACFGKEEVSASGTSFINPMEALYCESIIRHLFKSGITENQIGVITPYEGQRSHILNRVFGSEPGNLEISNVDGFQGREKDFIIVSLVRSNQYQGIGFVGDKRRMNVTLTRAKHGLIIIGNPNTMMKHEIWKNLLEYYDKKGLILEGPLGDLRRYAIL</sequence>
<dbReference type="InterPro" id="IPR014001">
    <property type="entry name" value="Helicase_ATP-bd"/>
</dbReference>
<dbReference type="SMART" id="SM00487">
    <property type="entry name" value="DEXDc"/>
    <property type="match status" value="1"/>
</dbReference>
<protein>
    <submittedName>
        <fullName evidence="9">Regulator of nonsense transcripts protein</fullName>
    </submittedName>
</protein>
<evidence type="ECO:0000313" key="9">
    <source>
        <dbReference type="EMBL" id="WUR04575.1"/>
    </source>
</evidence>
<dbReference type="InterPro" id="IPR047187">
    <property type="entry name" value="SF1_C_Upf1"/>
</dbReference>
<dbReference type="Gene3D" id="3.40.50.300">
    <property type="entry name" value="P-loop containing nucleotide triphosphate hydrolases"/>
    <property type="match status" value="2"/>
</dbReference>
<comment type="similarity">
    <text evidence="1">Belongs to the DNA2/NAM7 helicase family.</text>
</comment>
<dbReference type="GO" id="GO:0003678">
    <property type="term" value="F:DNA helicase activity"/>
    <property type="evidence" value="ECO:0007669"/>
    <property type="project" value="UniProtKB-EC"/>
</dbReference>
<evidence type="ECO:0000256" key="5">
    <source>
        <dbReference type="ARBA" id="ARBA00022840"/>
    </source>
</evidence>
<dbReference type="GO" id="GO:0005524">
    <property type="term" value="F:ATP binding"/>
    <property type="evidence" value="ECO:0007669"/>
    <property type="project" value="UniProtKB-KW"/>
</dbReference>
<organism evidence="9 10">
    <name type="scientific">Vairimorpha necatrix</name>
    <dbReference type="NCBI Taxonomy" id="6039"/>
    <lineage>
        <taxon>Eukaryota</taxon>
        <taxon>Fungi</taxon>
        <taxon>Fungi incertae sedis</taxon>
        <taxon>Microsporidia</taxon>
        <taxon>Nosematidae</taxon>
        <taxon>Vairimorpha</taxon>
    </lineage>
</organism>
<keyword evidence="2" id="KW-0547">Nucleotide-binding</keyword>
<dbReference type="FunFam" id="3.40.50.300:FF:000326">
    <property type="entry name" value="P-loop containing nucleoside triphosphate hydrolase"/>
    <property type="match status" value="1"/>
</dbReference>
<dbReference type="InterPro" id="IPR027417">
    <property type="entry name" value="P-loop_NTPase"/>
</dbReference>
<dbReference type="PROSITE" id="PS51997">
    <property type="entry name" value="UPF1_CH_RICH"/>
    <property type="match status" value="1"/>
</dbReference>
<dbReference type="InterPro" id="IPR045055">
    <property type="entry name" value="DNA2/NAM7-like"/>
</dbReference>
<evidence type="ECO:0000256" key="2">
    <source>
        <dbReference type="ARBA" id="ARBA00022741"/>
    </source>
</evidence>
<dbReference type="KEGG" id="vnx:VNE69_09128"/>
<dbReference type="SUPFAM" id="SSF57850">
    <property type="entry name" value="RING/U-box"/>
    <property type="match status" value="1"/>
</dbReference>
<dbReference type="GO" id="GO:0008270">
    <property type="term" value="F:zinc ion binding"/>
    <property type="evidence" value="ECO:0007669"/>
    <property type="project" value="UniProtKB-UniRule"/>
</dbReference>
<dbReference type="GO" id="GO:0005737">
    <property type="term" value="C:cytoplasm"/>
    <property type="evidence" value="ECO:0007669"/>
    <property type="project" value="InterPro"/>
</dbReference>
<keyword evidence="3" id="KW-0378">Hydrolase</keyword>
<evidence type="ECO:0000256" key="1">
    <source>
        <dbReference type="ARBA" id="ARBA00007913"/>
    </source>
</evidence>
<accession>A0AAX4JEY9</accession>
<dbReference type="PANTHER" id="PTHR10887">
    <property type="entry name" value="DNA2/NAM7 HELICASE FAMILY"/>
    <property type="match status" value="1"/>
</dbReference>
<comment type="catalytic activity">
    <reaction evidence="6">
        <text>ATP + H2O = ADP + phosphate + H(+)</text>
        <dbReference type="Rhea" id="RHEA:13065"/>
        <dbReference type="ChEBI" id="CHEBI:15377"/>
        <dbReference type="ChEBI" id="CHEBI:15378"/>
        <dbReference type="ChEBI" id="CHEBI:30616"/>
        <dbReference type="ChEBI" id="CHEBI:43474"/>
        <dbReference type="ChEBI" id="CHEBI:456216"/>
        <dbReference type="EC" id="3.6.4.12"/>
    </reaction>
    <physiologicalReaction direction="left-to-right" evidence="6">
        <dbReference type="Rhea" id="RHEA:13066"/>
    </physiologicalReaction>
</comment>
<evidence type="ECO:0000256" key="3">
    <source>
        <dbReference type="ARBA" id="ARBA00022801"/>
    </source>
</evidence>
<evidence type="ECO:0000259" key="8">
    <source>
        <dbReference type="PROSITE" id="PS51997"/>
    </source>
</evidence>
<keyword evidence="7" id="KW-0863">Zinc-finger</keyword>
<dbReference type="InterPro" id="IPR018999">
    <property type="entry name" value="UPF1_CH/ZBD"/>
</dbReference>
<dbReference type="CDD" id="cd18039">
    <property type="entry name" value="DEXXQc_UPF1"/>
    <property type="match status" value="1"/>
</dbReference>
<dbReference type="Proteomes" id="UP001334084">
    <property type="component" value="Chromosome 9"/>
</dbReference>
<dbReference type="PANTHER" id="PTHR10887:SF364">
    <property type="entry name" value="REGULATOR OF NONSENSE TRANSCRIPTS 1"/>
    <property type="match status" value="1"/>
</dbReference>
<evidence type="ECO:0000256" key="6">
    <source>
        <dbReference type="ARBA" id="ARBA00048432"/>
    </source>
</evidence>
<evidence type="ECO:0000256" key="4">
    <source>
        <dbReference type="ARBA" id="ARBA00022806"/>
    </source>
</evidence>
<proteinExistence type="inferred from homology"/>
<dbReference type="Pfam" id="PF13086">
    <property type="entry name" value="AAA_11"/>
    <property type="match status" value="1"/>
</dbReference>
<dbReference type="GO" id="GO:0000184">
    <property type="term" value="P:nuclear-transcribed mRNA catabolic process, nonsense-mediated decay"/>
    <property type="evidence" value="ECO:0007669"/>
    <property type="project" value="InterPro"/>
</dbReference>
<keyword evidence="7" id="KW-0862">Zinc</keyword>
<dbReference type="GO" id="GO:0003724">
    <property type="term" value="F:RNA helicase activity"/>
    <property type="evidence" value="ECO:0007669"/>
    <property type="project" value="InterPro"/>
</dbReference>
<dbReference type="EMBL" id="CP142734">
    <property type="protein sequence ID" value="WUR04575.1"/>
    <property type="molecule type" value="Genomic_DNA"/>
</dbReference>
<keyword evidence="5" id="KW-0067">ATP-binding</keyword>
<dbReference type="CDD" id="cd18808">
    <property type="entry name" value="SF1_C_Upf1"/>
    <property type="match status" value="1"/>
</dbReference>
<comment type="caution">
    <text evidence="7">Lacks conserved residue(s) required for the propagation of feature annotation.</text>
</comment>
<name>A0AAX4JEY9_9MICR</name>
<reference evidence="9" key="1">
    <citation type="journal article" date="2024" name="BMC Genomics">
        <title>Functional annotation of a divergent genome using sequence and structure-based similarity.</title>
        <authorList>
            <person name="Svedberg D."/>
            <person name="Winiger R.R."/>
            <person name="Berg A."/>
            <person name="Sharma H."/>
            <person name="Tellgren-Roth C."/>
            <person name="Debrunner-Vossbrinck B.A."/>
            <person name="Vossbrinck C.R."/>
            <person name="Barandun J."/>
        </authorList>
    </citation>
    <scope>NUCLEOTIDE SEQUENCE</scope>
    <source>
        <strain evidence="9">Illinois isolate</strain>
    </source>
</reference>
<gene>
    <name evidence="9" type="ORF">VNE69_09128</name>
</gene>
<dbReference type="Pfam" id="PF13087">
    <property type="entry name" value="AAA_12"/>
    <property type="match status" value="1"/>
</dbReference>
<dbReference type="Pfam" id="PF09416">
    <property type="entry name" value="UPF1_Zn_bind"/>
    <property type="match status" value="1"/>
</dbReference>
<dbReference type="InterPro" id="IPR041677">
    <property type="entry name" value="DNA2/NAM7_AAA_11"/>
</dbReference>
<evidence type="ECO:0000313" key="10">
    <source>
        <dbReference type="Proteomes" id="UP001334084"/>
    </source>
</evidence>
<keyword evidence="10" id="KW-1185">Reference proteome</keyword>
<dbReference type="SUPFAM" id="SSF52540">
    <property type="entry name" value="P-loop containing nucleoside triphosphate hydrolases"/>
    <property type="match status" value="1"/>
</dbReference>